<dbReference type="CDD" id="cd24032">
    <property type="entry name" value="ASKHA_NBD_TsaB"/>
    <property type="match status" value="1"/>
</dbReference>
<dbReference type="GO" id="GO:0002949">
    <property type="term" value="P:tRNA threonylcarbamoyladenosine modification"/>
    <property type="evidence" value="ECO:0007669"/>
    <property type="project" value="InterPro"/>
</dbReference>
<dbReference type="GO" id="GO:0005829">
    <property type="term" value="C:cytosol"/>
    <property type="evidence" value="ECO:0007669"/>
    <property type="project" value="TreeGrafter"/>
</dbReference>
<proteinExistence type="predicted"/>
<dbReference type="InterPro" id="IPR022496">
    <property type="entry name" value="T6A_TsaB"/>
</dbReference>
<accession>A0A1G8XHD3</accession>
<dbReference type="PANTHER" id="PTHR11735">
    <property type="entry name" value="TRNA N6-ADENOSINE THREONYLCARBAMOYLTRANSFERASE"/>
    <property type="match status" value="1"/>
</dbReference>
<feature type="region of interest" description="Disordered" evidence="1">
    <location>
        <begin position="192"/>
        <end position="224"/>
    </location>
</feature>
<feature type="domain" description="Gcp-like" evidence="2">
    <location>
        <begin position="36"/>
        <end position="125"/>
    </location>
</feature>
<gene>
    <name evidence="3" type="ORF">SAMN04488026_102640</name>
</gene>
<dbReference type="Pfam" id="PF00814">
    <property type="entry name" value="TsaD"/>
    <property type="match status" value="1"/>
</dbReference>
<name>A0A1G8XHD3_9RHOB</name>
<dbReference type="SUPFAM" id="SSF53067">
    <property type="entry name" value="Actin-like ATPase domain"/>
    <property type="match status" value="1"/>
</dbReference>
<keyword evidence="4" id="KW-1185">Reference proteome</keyword>
<dbReference type="NCBIfam" id="TIGR03725">
    <property type="entry name" value="T6A_YeaZ"/>
    <property type="match status" value="1"/>
</dbReference>
<feature type="compositionally biased region" description="Pro residues" evidence="1">
    <location>
        <begin position="215"/>
        <end position="224"/>
    </location>
</feature>
<sequence length="224" mass="23265">MTFANILAFDTSGPHCATALLQGDCVHGARVVEMKRGQAEALMPLLEETLAGRDLGWSDLDALAVGIGPGNFTGIRISVSAARGLALALGIPAVGVSNFEIMAHGNTARTLLVSLPAPREQVYLQLFRDGRPAGKPRLAALSDLPPDLGISSGTTVTGHLAKEIAAQTGGIAMPAALEDIPGRIARIARNRLEEHGAPTERPAPLYVRTADAAPPSDPPPVILP</sequence>
<dbReference type="OrthoDB" id="9809995at2"/>
<dbReference type="InterPro" id="IPR043129">
    <property type="entry name" value="ATPase_NBD"/>
</dbReference>
<dbReference type="Gene3D" id="3.30.420.40">
    <property type="match status" value="2"/>
</dbReference>
<dbReference type="Proteomes" id="UP000199382">
    <property type="component" value="Unassembled WGS sequence"/>
</dbReference>
<organism evidence="3 4">
    <name type="scientific">Aliiruegeria lutimaris</name>
    <dbReference type="NCBI Taxonomy" id="571298"/>
    <lineage>
        <taxon>Bacteria</taxon>
        <taxon>Pseudomonadati</taxon>
        <taxon>Pseudomonadota</taxon>
        <taxon>Alphaproteobacteria</taxon>
        <taxon>Rhodobacterales</taxon>
        <taxon>Roseobacteraceae</taxon>
        <taxon>Aliiruegeria</taxon>
    </lineage>
</organism>
<reference evidence="3 4" key="1">
    <citation type="submission" date="2016-10" db="EMBL/GenBank/DDBJ databases">
        <authorList>
            <person name="de Groot N.N."/>
        </authorList>
    </citation>
    <scope>NUCLEOTIDE SEQUENCE [LARGE SCALE GENOMIC DNA]</scope>
    <source>
        <strain evidence="3 4">DSM 25294</strain>
    </source>
</reference>
<evidence type="ECO:0000259" key="2">
    <source>
        <dbReference type="Pfam" id="PF00814"/>
    </source>
</evidence>
<dbReference type="EMBL" id="FNEK01000026">
    <property type="protein sequence ID" value="SDJ89836.1"/>
    <property type="molecule type" value="Genomic_DNA"/>
</dbReference>
<dbReference type="AlphaFoldDB" id="A0A1G8XHD3"/>
<evidence type="ECO:0000256" key="1">
    <source>
        <dbReference type="SAM" id="MobiDB-lite"/>
    </source>
</evidence>
<dbReference type="PANTHER" id="PTHR11735:SF11">
    <property type="entry name" value="TRNA THREONYLCARBAMOYLADENOSINE BIOSYNTHESIS PROTEIN TSAB"/>
    <property type="match status" value="1"/>
</dbReference>
<dbReference type="RefSeq" id="WP_093156870.1">
    <property type="nucleotide sequence ID" value="NZ_FNEK01000026.1"/>
</dbReference>
<evidence type="ECO:0000313" key="3">
    <source>
        <dbReference type="EMBL" id="SDJ89836.1"/>
    </source>
</evidence>
<dbReference type="InterPro" id="IPR000905">
    <property type="entry name" value="Gcp-like_dom"/>
</dbReference>
<evidence type="ECO:0000313" key="4">
    <source>
        <dbReference type="Proteomes" id="UP000199382"/>
    </source>
</evidence>
<dbReference type="STRING" id="571298.SAMN04488026_102640"/>
<protein>
    <submittedName>
        <fullName evidence="3">tRNA threonylcarbamoyl adenosine modification protein YeaZ</fullName>
    </submittedName>
</protein>